<dbReference type="AlphaFoldDB" id="A0A8E6EZA1"/>
<keyword evidence="1" id="KW-0378">Hydrolase</keyword>
<name>A0A8E6EZA1_9BACT</name>
<proteinExistence type="predicted"/>
<evidence type="ECO:0008006" key="5">
    <source>
        <dbReference type="Google" id="ProtNLM"/>
    </source>
</evidence>
<evidence type="ECO:0000313" key="4">
    <source>
        <dbReference type="Proteomes" id="UP000676194"/>
    </source>
</evidence>
<protein>
    <recommendedName>
        <fullName evidence="5">Alpha/beta hydrolase family protein</fullName>
    </recommendedName>
</protein>
<accession>A0A8E6EZA1</accession>
<dbReference type="Gene3D" id="3.40.50.1820">
    <property type="entry name" value="alpha/beta hydrolase"/>
    <property type="match status" value="2"/>
</dbReference>
<dbReference type="KEGG" id="tsph:KIH39_06305"/>
<dbReference type="GO" id="GO:0052689">
    <property type="term" value="F:carboxylic ester hydrolase activity"/>
    <property type="evidence" value="ECO:0007669"/>
    <property type="project" value="UniProtKB-ARBA"/>
</dbReference>
<feature type="chain" id="PRO_5034899979" description="Alpha/beta hydrolase family protein" evidence="2">
    <location>
        <begin position="18"/>
        <end position="754"/>
    </location>
</feature>
<reference evidence="3" key="1">
    <citation type="submission" date="2021-05" db="EMBL/GenBank/DDBJ databases">
        <title>Complete genome sequence of the cellulolytic planctomycete Telmatocola sphagniphila SP2T and characterization of the first cellulase from planctomycetes.</title>
        <authorList>
            <person name="Rakitin A.L."/>
            <person name="Beletsky A.V."/>
            <person name="Naumoff D.G."/>
            <person name="Kulichevskaya I.S."/>
            <person name="Mardanov A.V."/>
            <person name="Ravin N.V."/>
            <person name="Dedysh S.N."/>
        </authorList>
    </citation>
    <scope>NUCLEOTIDE SEQUENCE</scope>
    <source>
        <strain evidence="3">SP2T</strain>
    </source>
</reference>
<dbReference type="PANTHER" id="PTHR22946">
    <property type="entry name" value="DIENELACTONE HYDROLASE DOMAIN-CONTAINING PROTEIN-RELATED"/>
    <property type="match status" value="1"/>
</dbReference>
<dbReference type="InterPro" id="IPR029058">
    <property type="entry name" value="AB_hydrolase_fold"/>
</dbReference>
<feature type="signal peptide" evidence="2">
    <location>
        <begin position="1"/>
        <end position="17"/>
    </location>
</feature>
<keyword evidence="2" id="KW-0732">Signal</keyword>
<evidence type="ECO:0000256" key="1">
    <source>
        <dbReference type="ARBA" id="ARBA00022801"/>
    </source>
</evidence>
<dbReference type="EMBL" id="CP074694">
    <property type="protein sequence ID" value="QVL33518.1"/>
    <property type="molecule type" value="Genomic_DNA"/>
</dbReference>
<evidence type="ECO:0000313" key="3">
    <source>
        <dbReference type="EMBL" id="QVL33518.1"/>
    </source>
</evidence>
<dbReference type="PANTHER" id="PTHR22946:SF9">
    <property type="entry name" value="POLYKETIDE TRANSFERASE AF380"/>
    <property type="match status" value="1"/>
</dbReference>
<organism evidence="3 4">
    <name type="scientific">Telmatocola sphagniphila</name>
    <dbReference type="NCBI Taxonomy" id="1123043"/>
    <lineage>
        <taxon>Bacteria</taxon>
        <taxon>Pseudomonadati</taxon>
        <taxon>Planctomycetota</taxon>
        <taxon>Planctomycetia</taxon>
        <taxon>Gemmatales</taxon>
        <taxon>Gemmataceae</taxon>
    </lineage>
</organism>
<evidence type="ECO:0000256" key="2">
    <source>
        <dbReference type="SAM" id="SignalP"/>
    </source>
</evidence>
<dbReference type="SUPFAM" id="SSF53474">
    <property type="entry name" value="alpha/beta-Hydrolases"/>
    <property type="match status" value="2"/>
</dbReference>
<dbReference type="Proteomes" id="UP000676194">
    <property type="component" value="Chromosome"/>
</dbReference>
<dbReference type="RefSeq" id="WP_213498407.1">
    <property type="nucleotide sequence ID" value="NZ_CP074694.1"/>
</dbReference>
<keyword evidence="4" id="KW-1185">Reference proteome</keyword>
<dbReference type="InterPro" id="IPR050261">
    <property type="entry name" value="FrsA_esterase"/>
</dbReference>
<sequence length="754" mass="85975">MLSLLLSTLLLFKPAEALPNTQLLTESRDLARVMVDGIHSYLDKYSGKLILERQRDWHFDSSNPESLRRSLELQRQELKKILGVVDSRRPPLLEYIVGPNAPELIAESERVRIYRVRWAVLSGIDAEGLLLQPKKTIIADAIAIGHTEDSPEQIAGLNGSSKSEVPFALRLAENNFRVLVPYLIDTHDDFSGNARLNRWTNQSHREFIHRMSYEMGRTTLGFEIQKCLAGADWFAIQPEKVPIIVVGTGIGGLIAQYSASIDPRIQMVGIQGGLSENAPLDLNFWDSGSYLGSVSKLLPKQIVFGNAPDRTFQFPAARAGRNGASPPSKYRTPIESLRLIETVKNQTKDPIWGAYLGTLLKTPRKSSEVADWIPLLRKLKSGVSDSPWIEASESLSDHRSPKLREQETADRARRQFDQMVSFVQQLWRNSEPVRQDYWKAADASSPEAWEKSCESYRKYFHEETIGKLREPKVPLNPRSRKSYDTPGYSGYEIVLDVCPEIIANGILLLPKNLKKDERRPVVVCQHGLNGRASSCIEKEKRVIYNQFAAKLVEQGYIVYCPQNPYIFEDDFRQLLRKANPLKLSLFSFIIEQHSRTIDWLETLPNVDPRRIAFYGLSYGGKTAMRVPAVEKRYCLSICSGDFNEWIGKIVSTDLPMSYMFTNEYDMLEFNMGNKFNYAEMANLIAPRPFMVERGHDDGVGIDPMIAYEYAKVRYLYANKLKISDNTQIEFFPGGHQIHGVRTFEFLRKHLHYPQ</sequence>
<gene>
    <name evidence="3" type="ORF">KIH39_06305</name>
</gene>